<keyword evidence="4" id="KW-0564">Palmitate</keyword>
<evidence type="ECO:0000259" key="6">
    <source>
        <dbReference type="Pfam" id="PF04355"/>
    </source>
</evidence>
<evidence type="ECO:0000256" key="2">
    <source>
        <dbReference type="ARBA" id="ARBA00023136"/>
    </source>
</evidence>
<dbReference type="InterPro" id="IPR026592">
    <property type="entry name" value="BamE"/>
</dbReference>
<comment type="subcellular location">
    <subcellularLocation>
        <location evidence="4">Cell outer membrane</location>
        <topology evidence="4">Lipid-anchor</topology>
    </subcellularLocation>
</comment>
<feature type="domain" description="Outer membrane protein assembly factor BamE" evidence="6">
    <location>
        <begin position="39"/>
        <end position="108"/>
    </location>
</feature>
<dbReference type="Gene3D" id="3.30.1450.10">
    <property type="match status" value="1"/>
</dbReference>
<dbReference type="GO" id="GO:0043165">
    <property type="term" value="P:Gram-negative-bacterium-type cell outer membrane assembly"/>
    <property type="evidence" value="ECO:0007669"/>
    <property type="project" value="UniProtKB-UniRule"/>
</dbReference>
<comment type="caution">
    <text evidence="7">The sequence shown here is derived from an EMBL/GenBank/DDBJ whole genome shotgun (WGS) entry which is preliminary data.</text>
</comment>
<dbReference type="Pfam" id="PF04355">
    <property type="entry name" value="BamE"/>
    <property type="match status" value="1"/>
</dbReference>
<dbReference type="GO" id="GO:1990063">
    <property type="term" value="C:Bam protein complex"/>
    <property type="evidence" value="ECO:0007669"/>
    <property type="project" value="TreeGrafter"/>
</dbReference>
<dbReference type="Proteomes" id="UP000219329">
    <property type="component" value="Unassembled WGS sequence"/>
</dbReference>
<dbReference type="GO" id="GO:0030674">
    <property type="term" value="F:protein-macromolecule adaptor activity"/>
    <property type="evidence" value="ECO:0007669"/>
    <property type="project" value="TreeGrafter"/>
</dbReference>
<evidence type="ECO:0000256" key="5">
    <source>
        <dbReference type="SAM" id="SignalP"/>
    </source>
</evidence>
<name>A0A2A5WFL8_9GAMM</name>
<sequence>MKKLTQQILVTSLCGTLLACNNIGSMDFPGVYKISIPQGNVITQEMVDQLRPGMSKRQVTFVMGTPLVRDPFHQDRWDYIYSFQPGGGERGQERLSVFFIDDQLVGFEGDFIPSAVADATAVGSQEEETTN</sequence>
<dbReference type="PROSITE" id="PS51257">
    <property type="entry name" value="PROKAR_LIPOPROTEIN"/>
    <property type="match status" value="1"/>
</dbReference>
<dbReference type="AlphaFoldDB" id="A0A2A5WFL8"/>
<dbReference type="PANTHER" id="PTHR37482:SF1">
    <property type="entry name" value="OUTER MEMBRANE PROTEIN ASSEMBLY FACTOR BAME"/>
    <property type="match status" value="1"/>
</dbReference>
<evidence type="ECO:0000313" key="8">
    <source>
        <dbReference type="Proteomes" id="UP000219329"/>
    </source>
</evidence>
<reference evidence="7 8" key="1">
    <citation type="submission" date="2017-08" db="EMBL/GenBank/DDBJ databases">
        <title>Fine stratification of microbial communities through a metagenomic profile of the photic zone.</title>
        <authorList>
            <person name="Haro-Moreno J.M."/>
            <person name="Lopez-Perez M."/>
            <person name="De La Torre J."/>
            <person name="Picazo A."/>
            <person name="Camacho A."/>
            <person name="Rodriguez-Valera F."/>
        </authorList>
    </citation>
    <scope>NUCLEOTIDE SEQUENCE [LARGE SCALE GENOMIC DNA]</scope>
    <source>
        <strain evidence="7">MED-G28</strain>
    </source>
</reference>
<dbReference type="InterPro" id="IPR007450">
    <property type="entry name" value="BamE_dom"/>
</dbReference>
<evidence type="ECO:0000256" key="1">
    <source>
        <dbReference type="ARBA" id="ARBA00022729"/>
    </source>
</evidence>
<feature type="signal peptide" evidence="5">
    <location>
        <begin position="1"/>
        <end position="19"/>
    </location>
</feature>
<evidence type="ECO:0000313" key="7">
    <source>
        <dbReference type="EMBL" id="PDH35103.1"/>
    </source>
</evidence>
<dbReference type="HAMAP" id="MF_00925">
    <property type="entry name" value="OM_assembly_BamE"/>
    <property type="match status" value="1"/>
</dbReference>
<dbReference type="GO" id="GO:0051205">
    <property type="term" value="P:protein insertion into membrane"/>
    <property type="evidence" value="ECO:0007669"/>
    <property type="project" value="UniProtKB-UniRule"/>
</dbReference>
<keyword evidence="1 4" id="KW-0732">Signal</keyword>
<comment type="subunit">
    <text evidence="4">Part of the Bam complex.</text>
</comment>
<dbReference type="InterPro" id="IPR037873">
    <property type="entry name" value="BamE-like"/>
</dbReference>
<dbReference type="EMBL" id="NTJZ01000002">
    <property type="protein sequence ID" value="PDH35103.1"/>
    <property type="molecule type" value="Genomic_DNA"/>
</dbReference>
<organism evidence="7 8">
    <name type="scientific">OM182 bacterium MED-G28</name>
    <dbReference type="NCBI Taxonomy" id="1986256"/>
    <lineage>
        <taxon>Bacteria</taxon>
        <taxon>Pseudomonadati</taxon>
        <taxon>Pseudomonadota</taxon>
        <taxon>Gammaproteobacteria</taxon>
        <taxon>OMG group</taxon>
        <taxon>OM182 clade</taxon>
    </lineage>
</organism>
<gene>
    <name evidence="4" type="primary">bamE</name>
    <name evidence="7" type="ORF">CNF02_03490</name>
</gene>
<keyword evidence="2 4" id="KW-0472">Membrane</keyword>
<protein>
    <recommendedName>
        <fullName evidence="4">Outer membrane protein assembly factor BamE</fullName>
    </recommendedName>
</protein>
<keyword evidence="3 4" id="KW-0998">Cell outer membrane</keyword>
<evidence type="ECO:0000256" key="4">
    <source>
        <dbReference type="HAMAP-Rule" id="MF_00925"/>
    </source>
</evidence>
<comment type="function">
    <text evidence="4">Part of the outer membrane protein assembly complex, which is involved in assembly and insertion of beta-barrel proteins into the outer membrane.</text>
</comment>
<dbReference type="PANTHER" id="PTHR37482">
    <property type="entry name" value="OUTER MEMBRANE PROTEIN ASSEMBLY FACTOR BAME"/>
    <property type="match status" value="1"/>
</dbReference>
<proteinExistence type="inferred from homology"/>
<accession>A0A2A5WFL8</accession>
<keyword evidence="4" id="KW-0449">Lipoprotein</keyword>
<feature type="chain" id="PRO_5013415578" description="Outer membrane protein assembly factor BamE" evidence="5">
    <location>
        <begin position="20"/>
        <end position="131"/>
    </location>
</feature>
<evidence type="ECO:0000256" key="3">
    <source>
        <dbReference type="ARBA" id="ARBA00023237"/>
    </source>
</evidence>
<comment type="similarity">
    <text evidence="4">Belongs to the BamE family.</text>
</comment>